<dbReference type="SUPFAM" id="SSF117143">
    <property type="entry name" value="Flagellar hook protein flgE"/>
    <property type="match status" value="1"/>
</dbReference>
<sequence length="270" mass="30252">MQNGYYQATGGMVTQFNKLDVITNNLANINTSGYKRDDVVIAGFKRIFKETQDELPIENHTRDASRFVNTTIDGIPQVSQEYTDFSLGFLKATNNPLDLAMTREDAFYLVQTKDGEVRLTKDGNFQLDDEGYLVNKQGYKVLSSDYFNNPQNAGIRIPNGAVQISVDKNGSIEVDGAQNARLFVAQVDDIRALQKDGDNVYKIDDLTRIRDLENSNAIRQGFSQGSNVNPVTEMVGLIEANRMVEMYQKVMTAHMDDLNQEAINKLATVK</sequence>
<dbReference type="PANTHER" id="PTHR30435:SF19">
    <property type="entry name" value="FLAGELLAR BASAL-BODY ROD PROTEIN FLGG"/>
    <property type="match status" value="1"/>
</dbReference>
<dbReference type="RefSeq" id="WP_002868838.1">
    <property type="nucleotide sequence ID" value="NC_008787.1"/>
</dbReference>
<dbReference type="PROSITE" id="PS00588">
    <property type="entry name" value="FLAGELLA_BB_ROD"/>
    <property type="match status" value="1"/>
</dbReference>
<dbReference type="InterPro" id="IPR037925">
    <property type="entry name" value="FlgE/F/G-like"/>
</dbReference>
<dbReference type="InterPro" id="IPR019776">
    <property type="entry name" value="Flagellar_basal_body_rod_CS"/>
</dbReference>
<dbReference type="Pfam" id="PF06429">
    <property type="entry name" value="Flg_bbr_C"/>
    <property type="match status" value="1"/>
</dbReference>
<dbReference type="HOGENOM" id="CLU_013687_0_0_7"/>
<dbReference type="GO" id="GO:0009425">
    <property type="term" value="C:bacterial-type flagellum basal body"/>
    <property type="evidence" value="ECO:0007669"/>
    <property type="project" value="UniProtKB-SubCell"/>
</dbReference>
<evidence type="ECO:0000313" key="9">
    <source>
        <dbReference type="Proteomes" id="UP000000646"/>
    </source>
</evidence>
<evidence type="ECO:0000259" key="7">
    <source>
        <dbReference type="Pfam" id="PF22692"/>
    </source>
</evidence>
<dbReference type="InterPro" id="IPR010930">
    <property type="entry name" value="Flg_bb/hook_C_dom"/>
</dbReference>
<reference evidence="9" key="1">
    <citation type="submission" date="2006-12" db="EMBL/GenBank/DDBJ databases">
        <authorList>
            <person name="Fouts D.E."/>
            <person name="Nelson K.E."/>
            <person name="Sebastian Y."/>
        </authorList>
    </citation>
    <scope>NUCLEOTIDE SEQUENCE [LARGE SCALE GENOMIC DNA]</scope>
    <source>
        <strain evidence="9">81-176</strain>
    </source>
</reference>
<keyword evidence="3 4" id="KW-0975">Bacterial flagellum</keyword>
<evidence type="ECO:0000256" key="4">
    <source>
        <dbReference type="RuleBase" id="RU362116"/>
    </source>
</evidence>
<keyword evidence="8" id="KW-0282">Flagellum</keyword>
<evidence type="ECO:0000313" key="8">
    <source>
        <dbReference type="EMBL" id="EAQ72465.1"/>
    </source>
</evidence>
<dbReference type="Pfam" id="PF00460">
    <property type="entry name" value="Flg_bb_rod"/>
    <property type="match status" value="1"/>
</dbReference>
<dbReference type="AlphaFoldDB" id="A0A0H3PDG6"/>
<dbReference type="Pfam" id="PF22692">
    <property type="entry name" value="LlgE_F_G_D1"/>
    <property type="match status" value="1"/>
</dbReference>
<evidence type="ECO:0000259" key="5">
    <source>
        <dbReference type="Pfam" id="PF00460"/>
    </source>
</evidence>
<dbReference type="InterPro" id="IPR020013">
    <property type="entry name" value="Flagellar_FlgE/F/G"/>
</dbReference>
<comment type="subcellular location">
    <subcellularLocation>
        <location evidence="1 4">Bacterial flagellum basal body</location>
    </subcellularLocation>
</comment>
<gene>
    <name evidence="8" type="ordered locus">CJJ81176_0720</name>
</gene>
<evidence type="ECO:0000259" key="6">
    <source>
        <dbReference type="Pfam" id="PF06429"/>
    </source>
</evidence>
<organism evidence="8 9">
    <name type="scientific">Campylobacter jejuni subsp. jejuni serotype O:23/36 (strain 81-176)</name>
    <dbReference type="NCBI Taxonomy" id="354242"/>
    <lineage>
        <taxon>Bacteria</taxon>
        <taxon>Pseudomonadati</taxon>
        <taxon>Campylobacterota</taxon>
        <taxon>Epsilonproteobacteria</taxon>
        <taxon>Campylobacterales</taxon>
        <taxon>Campylobacteraceae</taxon>
        <taxon>Campylobacter</taxon>
    </lineage>
</organism>
<evidence type="ECO:0000256" key="1">
    <source>
        <dbReference type="ARBA" id="ARBA00004117"/>
    </source>
</evidence>
<keyword evidence="8" id="KW-0969">Cilium</keyword>
<dbReference type="EMBL" id="CP000538">
    <property type="protein sequence ID" value="EAQ72465.1"/>
    <property type="molecule type" value="Genomic_DNA"/>
</dbReference>
<evidence type="ECO:0000256" key="3">
    <source>
        <dbReference type="ARBA" id="ARBA00023143"/>
    </source>
</evidence>
<name>A0A0H3PDG6_CAMJJ</name>
<dbReference type="Proteomes" id="UP000000646">
    <property type="component" value="Chromosome"/>
</dbReference>
<evidence type="ECO:0000256" key="2">
    <source>
        <dbReference type="ARBA" id="ARBA00009677"/>
    </source>
</evidence>
<protein>
    <submittedName>
        <fullName evidence="8">Flagellar basal-body rod protein</fullName>
    </submittedName>
</protein>
<feature type="domain" description="Flagellar hook protein FlgE/F/G-like D1" evidence="7">
    <location>
        <begin position="105"/>
        <end position="174"/>
    </location>
</feature>
<keyword evidence="8" id="KW-0966">Cell projection</keyword>
<feature type="domain" description="Flagellar basal-body/hook protein C-terminal" evidence="6">
    <location>
        <begin position="219"/>
        <end position="263"/>
    </location>
</feature>
<dbReference type="KEGG" id="cjj:CJJ81176_0720"/>
<dbReference type="PANTHER" id="PTHR30435">
    <property type="entry name" value="FLAGELLAR PROTEIN"/>
    <property type="match status" value="1"/>
</dbReference>
<proteinExistence type="inferred from homology"/>
<dbReference type="eggNOG" id="COG4786">
    <property type="taxonomic scope" value="Bacteria"/>
</dbReference>
<dbReference type="GO" id="GO:0071978">
    <property type="term" value="P:bacterial-type flagellum-dependent swarming motility"/>
    <property type="evidence" value="ECO:0007669"/>
    <property type="project" value="TreeGrafter"/>
</dbReference>
<dbReference type="InterPro" id="IPR001444">
    <property type="entry name" value="Flag_bb_rod_N"/>
</dbReference>
<dbReference type="InterPro" id="IPR053967">
    <property type="entry name" value="LlgE_F_G-like_D1"/>
</dbReference>
<feature type="domain" description="Flagellar basal body rod protein N-terminal" evidence="5">
    <location>
        <begin position="8"/>
        <end position="35"/>
    </location>
</feature>
<dbReference type="NCBIfam" id="TIGR03506">
    <property type="entry name" value="FlgEFG_subfam"/>
    <property type="match status" value="1"/>
</dbReference>
<comment type="similarity">
    <text evidence="2 4">Belongs to the flagella basal body rod proteins family.</text>
</comment>
<accession>A0A0H3PDG6</accession>